<keyword evidence="2" id="KW-1185">Reference proteome</keyword>
<sequence length="239" mass="26855">MTILYTPRLLFPALVMCPTGLLRTSNNTVAYVAFWLFLTFFGCSTVAVLSAFMYRYVALKGKLRKFLSLKWLIILGILHVSYELPTIILYALGISDRNAIDKAVITQWPNISPYFNGIGCAAIHFDVTVFPFMFMLSCIAAFTLGVPIVVTLVLKIMAGAENIAWLMQAALIFGTLHSSFNTLMMLYFIPPYRQAFLRLLKIKNLSLVANITTIDFSRTDAIPRMTSLKLPPVTVTYKK</sequence>
<feature type="transmembrane region" description="Helical" evidence="1">
    <location>
        <begin position="166"/>
        <end position="189"/>
    </location>
</feature>
<organism evidence="2 3">
    <name type="scientific">Panagrolaimus superbus</name>
    <dbReference type="NCBI Taxonomy" id="310955"/>
    <lineage>
        <taxon>Eukaryota</taxon>
        <taxon>Metazoa</taxon>
        <taxon>Ecdysozoa</taxon>
        <taxon>Nematoda</taxon>
        <taxon>Chromadorea</taxon>
        <taxon>Rhabditida</taxon>
        <taxon>Tylenchina</taxon>
        <taxon>Panagrolaimomorpha</taxon>
        <taxon>Panagrolaimoidea</taxon>
        <taxon>Panagrolaimidae</taxon>
        <taxon>Panagrolaimus</taxon>
    </lineage>
</organism>
<dbReference type="Pfam" id="PF10318">
    <property type="entry name" value="7TM_GPCR_Srh"/>
    <property type="match status" value="1"/>
</dbReference>
<dbReference type="InterPro" id="IPR019422">
    <property type="entry name" value="7TM_GPCR_serpentine_rcpt_Srh"/>
</dbReference>
<keyword evidence="1" id="KW-0812">Transmembrane</keyword>
<keyword evidence="1" id="KW-1133">Transmembrane helix</keyword>
<keyword evidence="1" id="KW-0472">Membrane</keyword>
<evidence type="ECO:0000313" key="3">
    <source>
        <dbReference type="WBParaSite" id="PSU_v2.g9491.t1"/>
    </source>
</evidence>
<feature type="transmembrane region" description="Helical" evidence="1">
    <location>
        <begin position="132"/>
        <end position="154"/>
    </location>
</feature>
<dbReference type="AlphaFoldDB" id="A0A914ZGS9"/>
<feature type="transmembrane region" description="Helical" evidence="1">
    <location>
        <begin position="69"/>
        <end position="92"/>
    </location>
</feature>
<dbReference type="WBParaSite" id="PSU_v2.g9491.t1">
    <property type="protein sequence ID" value="PSU_v2.g9491.t1"/>
    <property type="gene ID" value="PSU_v2.g9491"/>
</dbReference>
<protein>
    <submittedName>
        <fullName evidence="3">G protein-coupled receptor</fullName>
    </submittedName>
</protein>
<dbReference type="Proteomes" id="UP000887577">
    <property type="component" value="Unplaced"/>
</dbReference>
<feature type="transmembrane region" description="Helical" evidence="1">
    <location>
        <begin position="32"/>
        <end position="57"/>
    </location>
</feature>
<evidence type="ECO:0000313" key="2">
    <source>
        <dbReference type="Proteomes" id="UP000887577"/>
    </source>
</evidence>
<reference evidence="3" key="1">
    <citation type="submission" date="2022-11" db="UniProtKB">
        <authorList>
            <consortium name="WormBaseParasite"/>
        </authorList>
    </citation>
    <scope>IDENTIFICATION</scope>
</reference>
<accession>A0A914ZGS9</accession>
<evidence type="ECO:0000256" key="1">
    <source>
        <dbReference type="SAM" id="Phobius"/>
    </source>
</evidence>
<proteinExistence type="predicted"/>
<name>A0A914ZGS9_9BILA</name>